<dbReference type="AlphaFoldDB" id="A0A437SVC7"/>
<evidence type="ECO:0000313" key="6">
    <source>
        <dbReference type="Proteomes" id="UP000288291"/>
    </source>
</evidence>
<dbReference type="Pfam" id="PF00005">
    <property type="entry name" value="ABC_tran"/>
    <property type="match status" value="1"/>
</dbReference>
<dbReference type="PROSITE" id="PS50893">
    <property type="entry name" value="ABC_TRANSPORTER_2"/>
    <property type="match status" value="1"/>
</dbReference>
<dbReference type="InterPro" id="IPR003593">
    <property type="entry name" value="AAA+_ATPase"/>
</dbReference>
<evidence type="ECO:0000256" key="2">
    <source>
        <dbReference type="ARBA" id="ARBA00022741"/>
    </source>
</evidence>
<comment type="caution">
    <text evidence="5">The sequence shown here is derived from an EMBL/GenBank/DDBJ whole genome shotgun (WGS) entry which is preliminary data.</text>
</comment>
<keyword evidence="1" id="KW-0813">Transport</keyword>
<dbReference type="InterPro" id="IPR025302">
    <property type="entry name" value="DrrA1/2-like_C"/>
</dbReference>
<protein>
    <submittedName>
        <fullName evidence="5">ABC transporter ATP-binding protein</fullName>
    </submittedName>
</protein>
<dbReference type="EMBL" id="RXIA01000011">
    <property type="protein sequence ID" value="RVU70886.1"/>
    <property type="molecule type" value="Genomic_DNA"/>
</dbReference>
<dbReference type="InterPro" id="IPR017871">
    <property type="entry name" value="ABC_transporter-like_CS"/>
</dbReference>
<proteinExistence type="predicted"/>
<dbReference type="InterPro" id="IPR027417">
    <property type="entry name" value="P-loop_NTPase"/>
</dbReference>
<sequence length="298" mass="33295">MLEVKQLNKSFGTQQVLFDVNLTAHPGRILGLIGKNGSGKTTLFHSILKFVSYTGEITIAGHPFNEQDYNQIGYLPEERSLMPKETIQQQVQFLASLKGMSPKAINAALPDWMDRLGVKGVLSDKIKSLSKGNQQKVQMIATLIHQPKLIILDEPFSGLDPVNVEIMKSVILQQKWQGATIIFSDHDMRNVEELCDDVVMINDGRIVLNGPVNDIRQEFGLTRLYVRVDKSADDLAQLPGVTEVSQLNDGKFKLILSDAKFGRAIFEQLSQGQYLQTFDQEPPTLNEIFKMKAGASHE</sequence>
<name>A0A437SVC7_9LACO</name>
<dbReference type="PANTHER" id="PTHR42939:SF1">
    <property type="entry name" value="ABC TRANSPORTER ATP-BINDING PROTEIN ALBC-RELATED"/>
    <property type="match status" value="1"/>
</dbReference>
<evidence type="ECO:0000259" key="4">
    <source>
        <dbReference type="PROSITE" id="PS50893"/>
    </source>
</evidence>
<evidence type="ECO:0000313" key="5">
    <source>
        <dbReference type="EMBL" id="RVU70886.1"/>
    </source>
</evidence>
<dbReference type="Gene3D" id="3.40.50.300">
    <property type="entry name" value="P-loop containing nucleotide triphosphate hydrolases"/>
    <property type="match status" value="1"/>
</dbReference>
<organism evidence="5 6">
    <name type="scientific">Lactobacillus xujianguonis</name>
    <dbReference type="NCBI Taxonomy" id="2495899"/>
    <lineage>
        <taxon>Bacteria</taxon>
        <taxon>Bacillati</taxon>
        <taxon>Bacillota</taxon>
        <taxon>Bacilli</taxon>
        <taxon>Lactobacillales</taxon>
        <taxon>Lactobacillaceae</taxon>
        <taxon>Lactobacillus</taxon>
    </lineage>
</organism>
<dbReference type="Proteomes" id="UP000288291">
    <property type="component" value="Unassembled WGS sequence"/>
</dbReference>
<evidence type="ECO:0000256" key="1">
    <source>
        <dbReference type="ARBA" id="ARBA00022448"/>
    </source>
</evidence>
<dbReference type="GO" id="GO:0016887">
    <property type="term" value="F:ATP hydrolysis activity"/>
    <property type="evidence" value="ECO:0007669"/>
    <property type="project" value="InterPro"/>
</dbReference>
<evidence type="ECO:0000256" key="3">
    <source>
        <dbReference type="ARBA" id="ARBA00022840"/>
    </source>
</evidence>
<dbReference type="GO" id="GO:0005524">
    <property type="term" value="F:ATP binding"/>
    <property type="evidence" value="ECO:0007669"/>
    <property type="project" value="UniProtKB-KW"/>
</dbReference>
<keyword evidence="2" id="KW-0547">Nucleotide-binding</keyword>
<feature type="domain" description="ABC transporter" evidence="4">
    <location>
        <begin position="2"/>
        <end position="228"/>
    </location>
</feature>
<dbReference type="RefSeq" id="WP_103661323.1">
    <property type="nucleotide sequence ID" value="NZ_ML136879.1"/>
</dbReference>
<dbReference type="PROSITE" id="PS00211">
    <property type="entry name" value="ABC_TRANSPORTER_1"/>
    <property type="match status" value="1"/>
</dbReference>
<dbReference type="PANTHER" id="PTHR42939">
    <property type="entry name" value="ABC TRANSPORTER ATP-BINDING PROTEIN ALBC-RELATED"/>
    <property type="match status" value="1"/>
</dbReference>
<gene>
    <name evidence="5" type="ORF">EJK17_04845</name>
</gene>
<dbReference type="Pfam" id="PF13732">
    <property type="entry name" value="DrrA1-3_C"/>
    <property type="match status" value="1"/>
</dbReference>
<keyword evidence="3 5" id="KW-0067">ATP-binding</keyword>
<keyword evidence="6" id="KW-1185">Reference proteome</keyword>
<dbReference type="SUPFAM" id="SSF52540">
    <property type="entry name" value="P-loop containing nucleoside triphosphate hydrolases"/>
    <property type="match status" value="1"/>
</dbReference>
<accession>A0A437SVC7</accession>
<dbReference type="InterPro" id="IPR003439">
    <property type="entry name" value="ABC_transporter-like_ATP-bd"/>
</dbReference>
<dbReference type="InterPro" id="IPR051782">
    <property type="entry name" value="ABC_Transporter_VariousFunc"/>
</dbReference>
<reference evidence="5 6" key="1">
    <citation type="submission" date="2018-12" db="EMBL/GenBank/DDBJ databases">
        <authorList>
            <person name="Meng J."/>
        </authorList>
    </citation>
    <scope>NUCLEOTIDE SEQUENCE [LARGE SCALE GENOMIC DNA]</scope>
    <source>
        <strain evidence="5 6">HT111-2</strain>
    </source>
</reference>
<dbReference type="SMART" id="SM00382">
    <property type="entry name" value="AAA"/>
    <property type="match status" value="1"/>
</dbReference>